<organism evidence="5 6">
    <name type="scientific">Trapa incisa</name>
    <dbReference type="NCBI Taxonomy" id="236973"/>
    <lineage>
        <taxon>Eukaryota</taxon>
        <taxon>Viridiplantae</taxon>
        <taxon>Streptophyta</taxon>
        <taxon>Embryophyta</taxon>
        <taxon>Tracheophyta</taxon>
        <taxon>Spermatophyta</taxon>
        <taxon>Magnoliopsida</taxon>
        <taxon>eudicotyledons</taxon>
        <taxon>Gunneridae</taxon>
        <taxon>Pentapetalae</taxon>
        <taxon>rosids</taxon>
        <taxon>malvids</taxon>
        <taxon>Myrtales</taxon>
        <taxon>Lythraceae</taxon>
        <taxon>Trapa</taxon>
    </lineage>
</organism>
<keyword evidence="6" id="KW-1185">Reference proteome</keyword>
<dbReference type="Gene3D" id="3.30.1550.10">
    <property type="entry name" value="Ribosomal protein L11/L12, N-terminal domain"/>
    <property type="match status" value="1"/>
</dbReference>
<keyword evidence="3" id="KW-0687">Ribonucleoprotein</keyword>
<evidence type="ECO:0000313" key="5">
    <source>
        <dbReference type="EMBL" id="KAK4771468.1"/>
    </source>
</evidence>
<protein>
    <recommendedName>
        <fullName evidence="4">Large ribosomal subunit protein uL11 N-terminal domain-containing protein</fullName>
    </recommendedName>
</protein>
<dbReference type="GO" id="GO:0005840">
    <property type="term" value="C:ribosome"/>
    <property type="evidence" value="ECO:0007669"/>
    <property type="project" value="UniProtKB-KW"/>
</dbReference>
<dbReference type="InterPro" id="IPR020784">
    <property type="entry name" value="Ribosomal_uL11_N"/>
</dbReference>
<name>A0AAN7QNW0_9MYRT</name>
<evidence type="ECO:0000313" key="6">
    <source>
        <dbReference type="Proteomes" id="UP001345219"/>
    </source>
</evidence>
<accession>A0AAN7QNW0</accession>
<gene>
    <name evidence="5" type="ORF">SAY87_032000</name>
</gene>
<dbReference type="SUPFAM" id="SSF54747">
    <property type="entry name" value="Ribosomal L11/L12e N-terminal domain"/>
    <property type="match status" value="1"/>
</dbReference>
<reference evidence="5 6" key="1">
    <citation type="journal article" date="2023" name="Hortic Res">
        <title>Pangenome of water caltrop reveals structural variations and asymmetric subgenome divergence after allopolyploidization.</title>
        <authorList>
            <person name="Zhang X."/>
            <person name="Chen Y."/>
            <person name="Wang L."/>
            <person name="Yuan Y."/>
            <person name="Fang M."/>
            <person name="Shi L."/>
            <person name="Lu R."/>
            <person name="Comes H.P."/>
            <person name="Ma Y."/>
            <person name="Chen Y."/>
            <person name="Huang G."/>
            <person name="Zhou Y."/>
            <person name="Zheng Z."/>
            <person name="Qiu Y."/>
        </authorList>
    </citation>
    <scope>NUCLEOTIDE SEQUENCE [LARGE SCALE GENOMIC DNA]</scope>
    <source>
        <tissue evidence="5">Roots</tissue>
    </source>
</reference>
<dbReference type="InterPro" id="IPR036796">
    <property type="entry name" value="Ribosomal_uL11_N_sf"/>
</dbReference>
<evidence type="ECO:0000259" key="4">
    <source>
        <dbReference type="Pfam" id="PF03946"/>
    </source>
</evidence>
<comment type="caution">
    <text evidence="5">The sequence shown here is derived from an EMBL/GenBank/DDBJ whole genome shotgun (WGS) entry which is preliminary data.</text>
</comment>
<evidence type="ECO:0000256" key="3">
    <source>
        <dbReference type="ARBA" id="ARBA00023274"/>
    </source>
</evidence>
<dbReference type="Proteomes" id="UP001345219">
    <property type="component" value="Chromosome 24"/>
</dbReference>
<comment type="similarity">
    <text evidence="1">Belongs to the universal ribosomal protein uL11 family.</text>
</comment>
<dbReference type="Pfam" id="PF03946">
    <property type="entry name" value="Ribosomal_L11_N"/>
    <property type="match status" value="1"/>
</dbReference>
<sequence>MFFALYFGEEKCEAFQSLLMLSRQWFVFQPRLLPPAPEDKAATALVSFPEVSLRRHGSPQARWEVQERSSSFLAITSYGTNHLLGFCSSFACQLASCSKQFESYALEKGGFNSSLGKACPENVNILIYLPFEKCCVQSGMWLVGLIKLALEAGKATPAPPVGPALGSKGVNIMAFCKD</sequence>
<proteinExistence type="inferred from homology"/>
<keyword evidence="2" id="KW-0689">Ribosomal protein</keyword>
<evidence type="ECO:0000256" key="2">
    <source>
        <dbReference type="ARBA" id="ARBA00022980"/>
    </source>
</evidence>
<feature type="domain" description="Large ribosomal subunit protein uL11 N-terminal" evidence="4">
    <location>
        <begin position="146"/>
        <end position="178"/>
    </location>
</feature>
<dbReference type="GO" id="GO:1990904">
    <property type="term" value="C:ribonucleoprotein complex"/>
    <property type="evidence" value="ECO:0007669"/>
    <property type="project" value="UniProtKB-KW"/>
</dbReference>
<dbReference type="EMBL" id="JAXIOK010000005">
    <property type="protein sequence ID" value="KAK4771468.1"/>
    <property type="molecule type" value="Genomic_DNA"/>
</dbReference>
<evidence type="ECO:0000256" key="1">
    <source>
        <dbReference type="ARBA" id="ARBA00010537"/>
    </source>
</evidence>
<dbReference type="AlphaFoldDB" id="A0AAN7QNW0"/>